<gene>
    <name evidence="9" type="ORF">UV33_C0003G0002</name>
</gene>
<evidence type="ECO:0000313" key="9">
    <source>
        <dbReference type="EMBL" id="KKS65434.1"/>
    </source>
</evidence>
<feature type="transmembrane region" description="Helical" evidence="8">
    <location>
        <begin position="340"/>
        <end position="358"/>
    </location>
</feature>
<evidence type="ECO:0000256" key="1">
    <source>
        <dbReference type="ARBA" id="ARBA00004651"/>
    </source>
</evidence>
<evidence type="ECO:0000256" key="2">
    <source>
        <dbReference type="ARBA" id="ARBA00022475"/>
    </source>
</evidence>
<dbReference type="GO" id="GO:0009103">
    <property type="term" value="P:lipopolysaccharide biosynthetic process"/>
    <property type="evidence" value="ECO:0007669"/>
    <property type="project" value="TreeGrafter"/>
</dbReference>
<feature type="transmembrane region" description="Helical" evidence="8">
    <location>
        <begin position="214"/>
        <end position="234"/>
    </location>
</feature>
<evidence type="ECO:0000256" key="6">
    <source>
        <dbReference type="ARBA" id="ARBA00023136"/>
    </source>
</evidence>
<dbReference type="GO" id="GO:0005886">
    <property type="term" value="C:plasma membrane"/>
    <property type="evidence" value="ECO:0007669"/>
    <property type="project" value="UniProtKB-SubCell"/>
</dbReference>
<organism evidence="9 10">
    <name type="scientific">Candidatus Daviesbacteria bacterium GW2011_GWA1_42_6</name>
    <dbReference type="NCBI Taxonomy" id="1618420"/>
    <lineage>
        <taxon>Bacteria</taxon>
        <taxon>Candidatus Daviesiibacteriota</taxon>
    </lineage>
</organism>
<evidence type="ECO:0000256" key="5">
    <source>
        <dbReference type="ARBA" id="ARBA00022989"/>
    </source>
</evidence>
<keyword evidence="7" id="KW-0479">Metal-binding</keyword>
<keyword evidence="9" id="KW-0328">Glycosyltransferase</keyword>
<dbReference type="InterPro" id="IPR000715">
    <property type="entry name" value="Glycosyl_transferase_4"/>
</dbReference>
<evidence type="ECO:0000256" key="4">
    <source>
        <dbReference type="ARBA" id="ARBA00022692"/>
    </source>
</evidence>
<feature type="transmembrane region" description="Helical" evidence="8">
    <location>
        <begin position="316"/>
        <end position="334"/>
    </location>
</feature>
<keyword evidence="5 8" id="KW-1133">Transmembrane helix</keyword>
<evidence type="ECO:0000256" key="3">
    <source>
        <dbReference type="ARBA" id="ARBA00022679"/>
    </source>
</evidence>
<feature type="transmembrane region" description="Helical" evidence="8">
    <location>
        <begin position="74"/>
        <end position="91"/>
    </location>
</feature>
<keyword evidence="6 8" id="KW-0472">Membrane</keyword>
<dbReference type="GO" id="GO:0071555">
    <property type="term" value="P:cell wall organization"/>
    <property type="evidence" value="ECO:0007669"/>
    <property type="project" value="TreeGrafter"/>
</dbReference>
<evidence type="ECO:0000256" key="8">
    <source>
        <dbReference type="SAM" id="Phobius"/>
    </source>
</evidence>
<feature type="transmembrane region" description="Helical" evidence="8">
    <location>
        <begin position="190"/>
        <end position="208"/>
    </location>
</feature>
<feature type="transmembrane region" description="Helical" evidence="8">
    <location>
        <begin position="103"/>
        <end position="123"/>
    </location>
</feature>
<feature type="transmembrane region" description="Helical" evidence="8">
    <location>
        <begin position="47"/>
        <end position="68"/>
    </location>
</feature>
<feature type="binding site" evidence="7">
    <location>
        <position position="179"/>
    </location>
    <ligand>
        <name>Mg(2+)</name>
        <dbReference type="ChEBI" id="CHEBI:18420"/>
    </ligand>
</feature>
<dbReference type="GO" id="GO:0046872">
    <property type="term" value="F:metal ion binding"/>
    <property type="evidence" value="ECO:0007669"/>
    <property type="project" value="UniProtKB-KW"/>
</dbReference>
<keyword evidence="7" id="KW-0460">Magnesium</keyword>
<dbReference type="PATRIC" id="fig|1618420.3.peg.41"/>
<feature type="transmembrane region" description="Helical" evidence="8">
    <location>
        <begin position="6"/>
        <end position="26"/>
    </location>
</feature>
<dbReference type="PANTHER" id="PTHR22926:SF3">
    <property type="entry name" value="UNDECAPRENYL-PHOSPHATE ALPHA-N-ACETYLGLUCOSAMINYL 1-PHOSPHATE TRANSFERASE"/>
    <property type="match status" value="1"/>
</dbReference>
<dbReference type="Proteomes" id="UP000034135">
    <property type="component" value="Unassembled WGS sequence"/>
</dbReference>
<reference evidence="9 10" key="1">
    <citation type="journal article" date="2015" name="Nature">
        <title>rRNA introns, odd ribosomes, and small enigmatic genomes across a large radiation of phyla.</title>
        <authorList>
            <person name="Brown C.T."/>
            <person name="Hug L.A."/>
            <person name="Thomas B.C."/>
            <person name="Sharon I."/>
            <person name="Castelle C.J."/>
            <person name="Singh A."/>
            <person name="Wilkins M.J."/>
            <person name="Williams K.H."/>
            <person name="Banfield J.F."/>
        </authorList>
    </citation>
    <scope>NUCLEOTIDE SEQUENCE [LARGE SCALE GENOMIC DNA]</scope>
</reference>
<name>A0A0G1AWU9_9BACT</name>
<keyword evidence="2" id="KW-1003">Cell membrane</keyword>
<dbReference type="EMBL" id="LCEB01000003">
    <property type="protein sequence ID" value="KKS65434.1"/>
    <property type="molecule type" value="Genomic_DNA"/>
</dbReference>
<proteinExistence type="predicted"/>
<accession>A0A0G1AWU9</accession>
<keyword evidence="3 9" id="KW-0808">Transferase</keyword>
<protein>
    <submittedName>
        <fullName evidence="9">Undecaprenyl-phosphate alpha-N-acetylglucosaminyltransferase</fullName>
    </submittedName>
</protein>
<dbReference type="GO" id="GO:0016757">
    <property type="term" value="F:glycosyltransferase activity"/>
    <property type="evidence" value="ECO:0007669"/>
    <property type="project" value="UniProtKB-KW"/>
</dbReference>
<feature type="transmembrane region" description="Helical" evidence="8">
    <location>
        <begin position="159"/>
        <end position="178"/>
    </location>
</feature>
<dbReference type="GO" id="GO:0016780">
    <property type="term" value="F:phosphotransferase activity, for other substituted phosphate groups"/>
    <property type="evidence" value="ECO:0007669"/>
    <property type="project" value="InterPro"/>
</dbReference>
<comment type="caution">
    <text evidence="9">The sequence shown here is derived from an EMBL/GenBank/DDBJ whole genome shotgun (WGS) entry which is preliminary data.</text>
</comment>
<dbReference type="PANTHER" id="PTHR22926">
    <property type="entry name" value="PHOSPHO-N-ACETYLMURAMOYL-PENTAPEPTIDE-TRANSFERASE"/>
    <property type="match status" value="1"/>
</dbReference>
<evidence type="ECO:0000256" key="7">
    <source>
        <dbReference type="PIRSR" id="PIRSR600715-1"/>
    </source>
</evidence>
<dbReference type="Pfam" id="PF00953">
    <property type="entry name" value="Glycos_transf_4"/>
    <property type="match status" value="1"/>
</dbReference>
<dbReference type="CDD" id="cd06853">
    <property type="entry name" value="GT_WecA_like"/>
    <property type="match status" value="1"/>
</dbReference>
<dbReference type="AlphaFoldDB" id="A0A0G1AWU9"/>
<sequence>MELLISTVVAFLVTALALPFTIILAKRFGLIDDPKLRPHPAHTQHRVVPRAGGLAIYFGILTAALIFLPMEKHLLGIILGITILIITGIIDDKVLNFNPYARLALLFLAAGVAVGSGIGISFITNPLAGLQNLPLWLSDSVIRLDGIIIPFDFLGPHKLILLADLFALFWIVTLTQVINWSKGVDGQMPGITAVASIILGLLSIKLFYQGDPNQLNIARLAFITTGASLAFLVFNWHPAKIFPGFSGSTILAFMLAVVSILSGAKIATALLVLAIPAADFVYTFVRRISKGQSPVLGDRGHLHHRLLNLGWSHQQISLFYILGSAMLGATALLASTEVKILVAILAGAAFLGFILWVSKASLRAN</sequence>
<comment type="cofactor">
    <cofactor evidence="7">
        <name>Mg(2+)</name>
        <dbReference type="ChEBI" id="CHEBI:18420"/>
    </cofactor>
</comment>
<comment type="subcellular location">
    <subcellularLocation>
        <location evidence="1">Cell membrane</location>
        <topology evidence="1">Multi-pass membrane protein</topology>
    </subcellularLocation>
</comment>
<keyword evidence="4 8" id="KW-0812">Transmembrane</keyword>
<dbReference type="GO" id="GO:0044038">
    <property type="term" value="P:cell wall macromolecule biosynthetic process"/>
    <property type="evidence" value="ECO:0007669"/>
    <property type="project" value="TreeGrafter"/>
</dbReference>
<evidence type="ECO:0000313" key="10">
    <source>
        <dbReference type="Proteomes" id="UP000034135"/>
    </source>
</evidence>